<dbReference type="InterPro" id="IPR020846">
    <property type="entry name" value="MFS_dom"/>
</dbReference>
<keyword evidence="14" id="KW-1185">Reference proteome</keyword>
<sequence length="450" mass="48440">MATTQTGSRAGERRVVSNVIRGSIGNLIEWYDWYAYTAFSVYFAQAFFPEGDQTAQLLNTAAVFAVGFLMRPIGGWMLGRYADRFGRRAALTLSVTLMALGSLVIALTPSYASIGVAAPVLLVLARLTQGVSVGGEYATSATYLSEVASPGRRGFYSSFQYVTLTAGQLIALGVQIVLQLVLTTEQMDAWGWRIAFVIGATGAVVVMWLRRSMEESESFQREASSGGGGRPAARGTIRALLAHPKALLTVVGLTLGGTVAFYTYTTYLQKFMINTSGIDKESVALVNFLALLVFVVFQPVAGALSDRIGRRPLLLFFGVAGTVCTVPLLSTLAGTRSPLLAFLLMLGALFIVTGYTSINAIVKAELFPTSIRALGVGLPYALTVSLFGGTAEYVALWLKQAGHESWFFWYVSGCILVSLLVYLRMSESSKNSQLDRDHAAGPEERTQAGR</sequence>
<dbReference type="CDD" id="cd17367">
    <property type="entry name" value="MFS_KgtP"/>
    <property type="match status" value="1"/>
</dbReference>
<dbReference type="Gene3D" id="1.20.1250.20">
    <property type="entry name" value="MFS general substrate transporter like domains"/>
    <property type="match status" value="1"/>
</dbReference>
<keyword evidence="8 11" id="KW-0472">Membrane</keyword>
<evidence type="ECO:0000256" key="4">
    <source>
        <dbReference type="ARBA" id="ARBA00022475"/>
    </source>
</evidence>
<reference evidence="13 14" key="1">
    <citation type="submission" date="2018-04" db="EMBL/GenBank/DDBJ databases">
        <title>Novel actinobacteria from marine sediment.</title>
        <authorList>
            <person name="Ng Z.Y."/>
            <person name="Tan G.Y.A."/>
        </authorList>
    </citation>
    <scope>NUCLEOTIDE SEQUENCE [LARGE SCALE GENOMIC DNA]</scope>
    <source>
        <strain evidence="13 14">TPS81</strain>
    </source>
</reference>
<feature type="transmembrane region" description="Helical" evidence="11">
    <location>
        <begin position="284"/>
        <end position="301"/>
    </location>
</feature>
<evidence type="ECO:0000256" key="11">
    <source>
        <dbReference type="SAM" id="Phobius"/>
    </source>
</evidence>
<evidence type="ECO:0000256" key="8">
    <source>
        <dbReference type="ARBA" id="ARBA00023136"/>
    </source>
</evidence>
<evidence type="ECO:0000256" key="3">
    <source>
        <dbReference type="ARBA" id="ARBA00022448"/>
    </source>
</evidence>
<proteinExistence type="inferred from homology"/>
<dbReference type="PROSITE" id="PS50850">
    <property type="entry name" value="MFS"/>
    <property type="match status" value="1"/>
</dbReference>
<protein>
    <recommendedName>
        <fullName evidence="10">Putative proline/betaine transporter</fullName>
    </recommendedName>
</protein>
<dbReference type="Proteomes" id="UP000253318">
    <property type="component" value="Unassembled WGS sequence"/>
</dbReference>
<name>A0A368T1H8_9ACTN</name>
<comment type="subcellular location">
    <subcellularLocation>
        <location evidence="1">Cell membrane</location>
        <topology evidence="1">Multi-pass membrane protein</topology>
    </subcellularLocation>
</comment>
<evidence type="ECO:0000256" key="5">
    <source>
        <dbReference type="ARBA" id="ARBA00022692"/>
    </source>
</evidence>
<evidence type="ECO:0000256" key="7">
    <source>
        <dbReference type="ARBA" id="ARBA00022989"/>
    </source>
</evidence>
<comment type="caution">
    <text evidence="13">The sequence shown here is derived from an EMBL/GenBank/DDBJ whole genome shotgun (WGS) entry which is preliminary data.</text>
</comment>
<dbReference type="InterPro" id="IPR051084">
    <property type="entry name" value="H+-coupled_symporters"/>
</dbReference>
<dbReference type="GO" id="GO:0015293">
    <property type="term" value="F:symporter activity"/>
    <property type="evidence" value="ECO:0007669"/>
    <property type="project" value="UniProtKB-KW"/>
</dbReference>
<organism evidence="13 14">
    <name type="scientific">Marinitenerispora sediminis</name>
    <dbReference type="NCBI Taxonomy" id="1931232"/>
    <lineage>
        <taxon>Bacteria</taxon>
        <taxon>Bacillati</taxon>
        <taxon>Actinomycetota</taxon>
        <taxon>Actinomycetes</taxon>
        <taxon>Streptosporangiales</taxon>
        <taxon>Nocardiopsidaceae</taxon>
        <taxon>Marinitenerispora</taxon>
    </lineage>
</organism>
<feature type="transmembrane region" description="Helical" evidence="11">
    <location>
        <begin position="57"/>
        <end position="78"/>
    </location>
</feature>
<dbReference type="PROSITE" id="PS00216">
    <property type="entry name" value="SUGAR_TRANSPORT_1"/>
    <property type="match status" value="2"/>
</dbReference>
<evidence type="ECO:0000256" key="6">
    <source>
        <dbReference type="ARBA" id="ARBA00022847"/>
    </source>
</evidence>
<dbReference type="SUPFAM" id="SSF103473">
    <property type="entry name" value="MFS general substrate transporter"/>
    <property type="match status" value="1"/>
</dbReference>
<dbReference type="FunFam" id="1.20.1250.20:FF:000001">
    <property type="entry name" value="Dicarboxylate MFS transporter"/>
    <property type="match status" value="1"/>
</dbReference>
<evidence type="ECO:0000256" key="10">
    <source>
        <dbReference type="ARBA" id="ARBA00039918"/>
    </source>
</evidence>
<dbReference type="Pfam" id="PF07690">
    <property type="entry name" value="MFS_1"/>
    <property type="match status" value="1"/>
</dbReference>
<dbReference type="InterPro" id="IPR011701">
    <property type="entry name" value="MFS"/>
</dbReference>
<evidence type="ECO:0000256" key="9">
    <source>
        <dbReference type="ARBA" id="ARBA00037295"/>
    </source>
</evidence>
<evidence type="ECO:0000259" key="12">
    <source>
        <dbReference type="PROSITE" id="PS50850"/>
    </source>
</evidence>
<keyword evidence="3" id="KW-0813">Transport</keyword>
<dbReference type="AlphaFoldDB" id="A0A368T1H8"/>
<dbReference type="EMBL" id="QEIN01000169">
    <property type="protein sequence ID" value="RCV54344.1"/>
    <property type="molecule type" value="Genomic_DNA"/>
</dbReference>
<feature type="transmembrane region" description="Helical" evidence="11">
    <location>
        <begin position="246"/>
        <end position="264"/>
    </location>
</feature>
<dbReference type="GO" id="GO:0005886">
    <property type="term" value="C:plasma membrane"/>
    <property type="evidence" value="ECO:0007669"/>
    <property type="project" value="UniProtKB-SubCell"/>
</dbReference>
<keyword evidence="6" id="KW-0769">Symport</keyword>
<keyword evidence="7 11" id="KW-1133">Transmembrane helix</keyword>
<feature type="transmembrane region" description="Helical" evidence="11">
    <location>
        <begin position="339"/>
        <end position="362"/>
    </location>
</feature>
<evidence type="ECO:0000313" key="13">
    <source>
        <dbReference type="EMBL" id="RCV54344.1"/>
    </source>
</evidence>
<keyword evidence="5 11" id="KW-0812">Transmembrane</keyword>
<dbReference type="OrthoDB" id="3768022at2"/>
<feature type="transmembrane region" description="Helical" evidence="11">
    <location>
        <begin position="374"/>
        <end position="394"/>
    </location>
</feature>
<feature type="transmembrane region" description="Helical" evidence="11">
    <location>
        <begin position="190"/>
        <end position="209"/>
    </location>
</feature>
<dbReference type="PANTHER" id="PTHR43528:SF5">
    <property type="entry name" value="PROLINE_BETAINE TRANSPORTER"/>
    <property type="match status" value="1"/>
</dbReference>
<dbReference type="PANTHER" id="PTHR43528">
    <property type="entry name" value="ALPHA-KETOGLUTARATE PERMEASE"/>
    <property type="match status" value="1"/>
</dbReference>
<feature type="transmembrane region" description="Helical" evidence="11">
    <location>
        <begin position="313"/>
        <end position="333"/>
    </location>
</feature>
<dbReference type="InterPro" id="IPR005829">
    <property type="entry name" value="Sugar_transporter_CS"/>
</dbReference>
<gene>
    <name evidence="13" type="ORF">DEF24_19395</name>
</gene>
<comment type="similarity">
    <text evidence="2">Belongs to the major facilitator superfamily. Metabolite:H+ Symporter (MHS) family (TC 2.A.1.6) family.</text>
</comment>
<accession>A0A368T1H8</accession>
<feature type="domain" description="Major facilitator superfamily (MFS) profile" evidence="12">
    <location>
        <begin position="18"/>
        <end position="430"/>
    </location>
</feature>
<comment type="function">
    <text evidence="9">May be a proton symporter involved in the uptake of osmolytes such as proline and glycine betaine.</text>
</comment>
<keyword evidence="4" id="KW-1003">Cell membrane</keyword>
<dbReference type="FunFam" id="1.20.1250.20:FF:000300">
    <property type="entry name" value="Dicarboxylate MFS transporter"/>
    <property type="match status" value="1"/>
</dbReference>
<dbReference type="InterPro" id="IPR036259">
    <property type="entry name" value="MFS_trans_sf"/>
</dbReference>
<evidence type="ECO:0000256" key="2">
    <source>
        <dbReference type="ARBA" id="ARBA00008240"/>
    </source>
</evidence>
<evidence type="ECO:0000256" key="1">
    <source>
        <dbReference type="ARBA" id="ARBA00004651"/>
    </source>
</evidence>
<evidence type="ECO:0000313" key="14">
    <source>
        <dbReference type="Proteomes" id="UP000253318"/>
    </source>
</evidence>
<feature type="transmembrane region" description="Helical" evidence="11">
    <location>
        <begin position="406"/>
        <end position="423"/>
    </location>
</feature>